<name>A0A165CG63_9APHY</name>
<protein>
    <recommendedName>
        <fullName evidence="7">U3 small nucleolar ribonucleoprotein protein MPP10</fullName>
    </recommendedName>
</protein>
<evidence type="ECO:0000256" key="4">
    <source>
        <dbReference type="ARBA" id="ARBA00023242"/>
    </source>
</evidence>
<evidence type="ECO:0000256" key="5">
    <source>
        <dbReference type="ARBA" id="ARBA00023274"/>
    </source>
</evidence>
<dbReference type="OrthoDB" id="445326at2759"/>
<feature type="region of interest" description="Disordered" evidence="8">
    <location>
        <begin position="168"/>
        <end position="464"/>
    </location>
</feature>
<feature type="region of interest" description="Disordered" evidence="8">
    <location>
        <begin position="71"/>
        <end position="102"/>
    </location>
</feature>
<dbReference type="PIRSF" id="PIRSF017300">
    <property type="entry name" value="snoRNP_Mpp10"/>
    <property type="match status" value="1"/>
</dbReference>
<dbReference type="PANTHER" id="PTHR17039">
    <property type="entry name" value="U3 SMALL NUCLEOLAR RIBONUCLEOPROTEIN PROTEIN MPP10"/>
    <property type="match status" value="1"/>
</dbReference>
<dbReference type="GO" id="GO:0006364">
    <property type="term" value="P:rRNA processing"/>
    <property type="evidence" value="ECO:0007669"/>
    <property type="project" value="UniProtKB-KW"/>
</dbReference>
<dbReference type="InterPro" id="IPR012173">
    <property type="entry name" value="Mpp10"/>
</dbReference>
<feature type="compositionally biased region" description="Acidic residues" evidence="8">
    <location>
        <begin position="183"/>
        <end position="214"/>
    </location>
</feature>
<feature type="compositionally biased region" description="Acidic residues" evidence="8">
    <location>
        <begin position="292"/>
        <end position="303"/>
    </location>
</feature>
<keyword evidence="4 7" id="KW-0539">Nucleus</keyword>
<feature type="compositionally biased region" description="Acidic residues" evidence="8">
    <location>
        <begin position="376"/>
        <end position="400"/>
    </location>
</feature>
<dbReference type="GO" id="GO:0034457">
    <property type="term" value="C:Mpp10 complex"/>
    <property type="evidence" value="ECO:0007669"/>
    <property type="project" value="UniProtKB-UniRule"/>
</dbReference>
<dbReference type="GO" id="GO:0032040">
    <property type="term" value="C:small-subunit processome"/>
    <property type="evidence" value="ECO:0007669"/>
    <property type="project" value="TreeGrafter"/>
</dbReference>
<feature type="compositionally biased region" description="Basic and acidic residues" evidence="8">
    <location>
        <begin position="273"/>
        <end position="291"/>
    </location>
</feature>
<dbReference type="Proteomes" id="UP000076871">
    <property type="component" value="Unassembled WGS sequence"/>
</dbReference>
<evidence type="ECO:0000256" key="3">
    <source>
        <dbReference type="ARBA" id="ARBA00022552"/>
    </source>
</evidence>
<accession>A0A165CG63</accession>
<dbReference type="RefSeq" id="XP_040760490.1">
    <property type="nucleotide sequence ID" value="XM_040906601.1"/>
</dbReference>
<dbReference type="PANTHER" id="PTHR17039:SF0">
    <property type="entry name" value="U3 SMALL NUCLEOLAR RIBONUCLEOPROTEIN PROTEIN MPP10"/>
    <property type="match status" value="1"/>
</dbReference>
<dbReference type="Pfam" id="PF04006">
    <property type="entry name" value="Mpp10"/>
    <property type="match status" value="1"/>
</dbReference>
<evidence type="ECO:0000256" key="2">
    <source>
        <dbReference type="ARBA" id="ARBA00022517"/>
    </source>
</evidence>
<evidence type="ECO:0000256" key="6">
    <source>
        <dbReference type="ARBA" id="ARBA00029455"/>
    </source>
</evidence>
<evidence type="ECO:0000313" key="9">
    <source>
        <dbReference type="EMBL" id="KZT02750.1"/>
    </source>
</evidence>
<keyword evidence="2 7" id="KW-0690">Ribosome biogenesis</keyword>
<evidence type="ECO:0000256" key="7">
    <source>
        <dbReference type="PIRNR" id="PIRNR017300"/>
    </source>
</evidence>
<comment type="function">
    <text evidence="7">Involved in nucleolar processing of pre-18S ribosomal RNA.</text>
</comment>
<evidence type="ECO:0000256" key="8">
    <source>
        <dbReference type="SAM" id="MobiDB-lite"/>
    </source>
</evidence>
<dbReference type="AlphaFoldDB" id="A0A165CG63"/>
<keyword evidence="3 7" id="KW-0698">rRNA processing</keyword>
<feature type="compositionally biased region" description="Acidic residues" evidence="8">
    <location>
        <begin position="417"/>
        <end position="436"/>
    </location>
</feature>
<comment type="similarity">
    <text evidence="6 7">Belongs to the MPP10 family.</text>
</comment>
<keyword evidence="5 7" id="KW-0687">Ribonucleoprotein</keyword>
<organism evidence="9 10">
    <name type="scientific">Laetiporus sulphureus 93-53</name>
    <dbReference type="NCBI Taxonomy" id="1314785"/>
    <lineage>
        <taxon>Eukaryota</taxon>
        <taxon>Fungi</taxon>
        <taxon>Dikarya</taxon>
        <taxon>Basidiomycota</taxon>
        <taxon>Agaricomycotina</taxon>
        <taxon>Agaricomycetes</taxon>
        <taxon>Polyporales</taxon>
        <taxon>Laetiporus</taxon>
    </lineage>
</organism>
<dbReference type="FunCoup" id="A0A165CG63">
    <property type="interactions" value="530"/>
</dbReference>
<gene>
    <name evidence="9" type="ORF">LAESUDRAFT_705834</name>
</gene>
<dbReference type="GO" id="GO:0005732">
    <property type="term" value="C:sno(s)RNA-containing ribonucleoprotein complex"/>
    <property type="evidence" value="ECO:0007669"/>
    <property type="project" value="UniProtKB-UniRule"/>
</dbReference>
<proteinExistence type="inferred from homology"/>
<dbReference type="InParanoid" id="A0A165CG63"/>
<dbReference type="EMBL" id="KV427650">
    <property type="protein sequence ID" value="KZT02750.1"/>
    <property type="molecule type" value="Genomic_DNA"/>
</dbReference>
<evidence type="ECO:0000313" key="10">
    <source>
        <dbReference type="Proteomes" id="UP000076871"/>
    </source>
</evidence>
<sequence>MSSTQTMEIPAELQSLSAFVDQRQEMLATGNDDIRLAALKATKFLYDLALKSEAQSRGHIAELLSSFSPSLAPQTRSQTATSSKRNTDDSAHSAQNVPMLQETPLSELIVDDMHEDQIWAQLELRTKNVCDIMGYVLEGAVGGVKSDDEDVTEDVTRAVPGGRTLAIDEDIDMDGLDDIKSDSEDDGEDEGEVTSDSDKEDGGDEKAEEEEDLGENIVELRDSSDEENNLEKGFGLGQPSPRSHSAGGARSQSKYAGRSGLDDGFFNLATFNRETEEAEAKEASKGRLGRDDSEDEGEDDEPLDLFAPVNDQLDIDGQGGEPNEPLYKDFFDPPPRLPPSKNGAKQQTGRVRFHEEVRVKNIKAKGKNLPTSMLYEMDDEDEDDEGSENEEDIIDVDYDVEAWGKGFEGSMQGSENTEGDEEGSTNDESVLDEDSDTNGQETMERFKDDLFAEEEEEQQPDMSTYEKRMAALREEIAALEAENVAKKTWTLMGEATSRTRPQNSLLEEDLEYERVMKSVPVITEDTVRSLEERIKARILESQYNDVIRKRPADDKPFLPSRFFELQDTKSKQSLAEIYEDEYTATQTGAAAGEDRDGKLRKEQQEVEKLWESIAGKLDALCNAHFTPKAPKATISTVGNVAAASMESALPTTMSTSSMLAPEEVFAPPTSTDFHARSELTPTKKRALRNKQKKAKKQARDVLEKSVDKFAQSKRVGSVKKQKEAALKSVVKSGKGITVVGKKAKDVTRKGGKESRVKS</sequence>
<dbReference type="GeneID" id="63823630"/>
<evidence type="ECO:0000256" key="1">
    <source>
        <dbReference type="ARBA" id="ARBA00004604"/>
    </source>
</evidence>
<keyword evidence="10" id="KW-1185">Reference proteome</keyword>
<comment type="subcellular location">
    <subcellularLocation>
        <location evidence="1 7">Nucleus</location>
        <location evidence="1 7">Nucleolus</location>
    </subcellularLocation>
</comment>
<dbReference type="STRING" id="1314785.A0A165CG63"/>
<reference evidence="9 10" key="1">
    <citation type="journal article" date="2016" name="Mol. Biol. Evol.">
        <title>Comparative Genomics of Early-Diverging Mushroom-Forming Fungi Provides Insights into the Origins of Lignocellulose Decay Capabilities.</title>
        <authorList>
            <person name="Nagy L.G."/>
            <person name="Riley R."/>
            <person name="Tritt A."/>
            <person name="Adam C."/>
            <person name="Daum C."/>
            <person name="Floudas D."/>
            <person name="Sun H."/>
            <person name="Yadav J.S."/>
            <person name="Pangilinan J."/>
            <person name="Larsson K.H."/>
            <person name="Matsuura K."/>
            <person name="Barry K."/>
            <person name="Labutti K."/>
            <person name="Kuo R."/>
            <person name="Ohm R.A."/>
            <person name="Bhattacharya S.S."/>
            <person name="Shirouzu T."/>
            <person name="Yoshinaga Y."/>
            <person name="Martin F.M."/>
            <person name="Grigoriev I.V."/>
            <person name="Hibbett D.S."/>
        </authorList>
    </citation>
    <scope>NUCLEOTIDE SEQUENCE [LARGE SCALE GENOMIC DNA]</scope>
    <source>
        <strain evidence="9 10">93-53</strain>
    </source>
</reference>
<feature type="compositionally biased region" description="Polar residues" evidence="8">
    <location>
        <begin position="71"/>
        <end position="84"/>
    </location>
</feature>